<gene>
    <name evidence="6" type="ORF">QQS21_000006</name>
</gene>
<sequence length="334" mass="37789">MATELSKIAKQVYIAHRHGATILPRWVNDRPVDHVRTYRKYCILQLMSKYTPGLWEKTMNHVISGLQHKIYDLKPEWRFTPAPSIANQRPLVSDDLVARLTDGSVISTHGLEEVIDSTTVQTSDGQQYEVDAILFCTGFSVDYSVAGTDSDPTRATTKDWKMSSGANGRPLPRLYQNIFSLDHPNSLAFMGNLSFMNPAFFMFDLAAMAVAQLWKGNAAFPPQAEMERVVDEHHAWVCHLSARGSVMPAIVKASDWMDWVNDVAGTNLGRYLGYGIAGWKFWLKDREFCRVLMDGLLSPHAYRLFPGKRKEWSGARKAIIAMEKDREARFGPME</sequence>
<proteinExistence type="inferred from homology"/>
<dbReference type="Proteomes" id="UP001251528">
    <property type="component" value="Unassembled WGS sequence"/>
</dbReference>
<keyword evidence="5" id="KW-0560">Oxidoreductase</keyword>
<organism evidence="6 7">
    <name type="scientific">Conoideocrella luteorostrata</name>
    <dbReference type="NCBI Taxonomy" id="1105319"/>
    <lineage>
        <taxon>Eukaryota</taxon>
        <taxon>Fungi</taxon>
        <taxon>Dikarya</taxon>
        <taxon>Ascomycota</taxon>
        <taxon>Pezizomycotina</taxon>
        <taxon>Sordariomycetes</taxon>
        <taxon>Hypocreomycetidae</taxon>
        <taxon>Hypocreales</taxon>
        <taxon>Clavicipitaceae</taxon>
        <taxon>Conoideocrella</taxon>
    </lineage>
</organism>
<dbReference type="Pfam" id="PF00743">
    <property type="entry name" value="FMO-like"/>
    <property type="match status" value="1"/>
</dbReference>
<dbReference type="Gene3D" id="3.50.50.60">
    <property type="entry name" value="FAD/NAD(P)-binding domain"/>
    <property type="match status" value="2"/>
</dbReference>
<dbReference type="PANTHER" id="PTHR23023">
    <property type="entry name" value="DIMETHYLANILINE MONOOXYGENASE"/>
    <property type="match status" value="1"/>
</dbReference>
<comment type="caution">
    <text evidence="6">The sequence shown here is derived from an EMBL/GenBank/DDBJ whole genome shotgun (WGS) entry which is preliminary data.</text>
</comment>
<dbReference type="InterPro" id="IPR000960">
    <property type="entry name" value="Flavin_mOase"/>
</dbReference>
<comment type="similarity">
    <text evidence="1">Belongs to the FMO family.</text>
</comment>
<keyword evidence="2" id="KW-0285">Flavoprotein</keyword>
<protein>
    <submittedName>
        <fullName evidence="6">Uncharacterized protein</fullName>
    </submittedName>
</protein>
<keyword evidence="7" id="KW-1185">Reference proteome</keyword>
<keyword evidence="4" id="KW-0521">NADP</keyword>
<dbReference type="GO" id="GO:0050660">
    <property type="term" value="F:flavin adenine dinucleotide binding"/>
    <property type="evidence" value="ECO:0007669"/>
    <property type="project" value="InterPro"/>
</dbReference>
<dbReference type="AlphaFoldDB" id="A0AAJ0CZF0"/>
<name>A0AAJ0CZF0_9HYPO</name>
<dbReference type="PIRSF" id="PIRSF000332">
    <property type="entry name" value="FMO"/>
    <property type="match status" value="1"/>
</dbReference>
<dbReference type="SUPFAM" id="SSF51905">
    <property type="entry name" value="FAD/NAD(P)-binding domain"/>
    <property type="match status" value="1"/>
</dbReference>
<evidence type="ECO:0000313" key="7">
    <source>
        <dbReference type="Proteomes" id="UP001251528"/>
    </source>
</evidence>
<accession>A0AAJ0CZF0</accession>
<dbReference type="InterPro" id="IPR036188">
    <property type="entry name" value="FAD/NAD-bd_sf"/>
</dbReference>
<reference evidence="6" key="1">
    <citation type="submission" date="2023-06" db="EMBL/GenBank/DDBJ databases">
        <title>Conoideocrella luteorostrata (Hypocreales: Clavicipitaceae), a potential biocontrol fungus for elongate hemlock scale in United States Christmas tree production areas.</title>
        <authorList>
            <person name="Barrett H."/>
            <person name="Lovett B."/>
            <person name="Macias A.M."/>
            <person name="Stajich J.E."/>
            <person name="Kasson M.T."/>
        </authorList>
    </citation>
    <scope>NUCLEOTIDE SEQUENCE</scope>
    <source>
        <strain evidence="6">ARSEF 14590</strain>
    </source>
</reference>
<evidence type="ECO:0000256" key="5">
    <source>
        <dbReference type="ARBA" id="ARBA00023002"/>
    </source>
</evidence>
<dbReference type="InterPro" id="IPR050346">
    <property type="entry name" value="FMO-like"/>
</dbReference>
<dbReference type="InterPro" id="IPR020946">
    <property type="entry name" value="Flavin_mOase-like"/>
</dbReference>
<evidence type="ECO:0000256" key="2">
    <source>
        <dbReference type="ARBA" id="ARBA00022630"/>
    </source>
</evidence>
<evidence type="ECO:0000256" key="4">
    <source>
        <dbReference type="ARBA" id="ARBA00022857"/>
    </source>
</evidence>
<dbReference type="GO" id="GO:0004499">
    <property type="term" value="F:N,N-dimethylaniline monooxygenase activity"/>
    <property type="evidence" value="ECO:0007669"/>
    <property type="project" value="InterPro"/>
</dbReference>
<evidence type="ECO:0000313" key="6">
    <source>
        <dbReference type="EMBL" id="KAK2616918.1"/>
    </source>
</evidence>
<dbReference type="EMBL" id="JASWJB010000001">
    <property type="protein sequence ID" value="KAK2616918.1"/>
    <property type="molecule type" value="Genomic_DNA"/>
</dbReference>
<dbReference type="GO" id="GO:0050661">
    <property type="term" value="F:NADP binding"/>
    <property type="evidence" value="ECO:0007669"/>
    <property type="project" value="InterPro"/>
</dbReference>
<keyword evidence="3" id="KW-0274">FAD</keyword>
<evidence type="ECO:0000256" key="3">
    <source>
        <dbReference type="ARBA" id="ARBA00022827"/>
    </source>
</evidence>
<evidence type="ECO:0000256" key="1">
    <source>
        <dbReference type="ARBA" id="ARBA00009183"/>
    </source>
</evidence>